<dbReference type="RefSeq" id="WP_255332806.1">
    <property type="nucleotide sequence ID" value="NZ_VOTZ01000015.1"/>
</dbReference>
<accession>A0ABD4TJB0</accession>
<protein>
    <submittedName>
        <fullName evidence="2">DNA polymerase subunit beta</fullName>
    </submittedName>
</protein>
<evidence type="ECO:0000313" key="2">
    <source>
        <dbReference type="EMBL" id="MCQ1538851.1"/>
    </source>
</evidence>
<dbReference type="Pfam" id="PF01909">
    <property type="entry name" value="NTP_transf_2"/>
    <property type="match status" value="1"/>
</dbReference>
<name>A0ABD4TJB0_9EURY</name>
<sequence>MERGQDRKPIRLRDFLIDQDGGIYAVSVYDNDERAGCVLRYLPDPDGERACGNGQRYRKIEFDEAFAWIREHHPEWNDTVHRIPLDQIATVLKPEEKIQEIIRRDSRVRNLASLFNLPEKSFGCTGSLLCGLENEASDIDLVIYGEHWFSAQRQLADAVSKGLIPEMSEEMWRKVYRKRVPEISFDDFIAHEARKYNRGEYEGTYFDLLFSRGYTEQNAVPIKKGVPTGRDVIEATVTDASLAFDNPSVYAIDHEEISYVLSFTHTYAGQALAGEMIEAAGVIEDHGDEKWLIIGTTREARGEYILSRTLLNR</sequence>
<reference evidence="2 3" key="1">
    <citation type="submission" date="2019-08" db="EMBL/GenBank/DDBJ databases">
        <authorList>
            <person name="Chen S.-C."/>
            <person name="Lai M.-C."/>
            <person name="You Y.-T."/>
        </authorList>
    </citation>
    <scope>NUCLEOTIDE SEQUENCE [LARGE SCALE GENOMIC DNA]</scope>
    <source>
        <strain evidence="2 3">P2F9704a</strain>
    </source>
</reference>
<keyword evidence="3" id="KW-1185">Reference proteome</keyword>
<feature type="domain" description="Polymerase nucleotidyl transferase" evidence="1">
    <location>
        <begin position="116"/>
        <end position="152"/>
    </location>
</feature>
<dbReference type="Proteomes" id="UP001524383">
    <property type="component" value="Unassembled WGS sequence"/>
</dbReference>
<evidence type="ECO:0000259" key="1">
    <source>
        <dbReference type="Pfam" id="PF01909"/>
    </source>
</evidence>
<dbReference type="EMBL" id="VOTZ01000015">
    <property type="protein sequence ID" value="MCQ1538851.1"/>
    <property type="molecule type" value="Genomic_DNA"/>
</dbReference>
<proteinExistence type="predicted"/>
<dbReference type="AlphaFoldDB" id="A0ABD4TJB0"/>
<comment type="caution">
    <text evidence="2">The sequence shown here is derived from an EMBL/GenBank/DDBJ whole genome shotgun (WGS) entry which is preliminary data.</text>
</comment>
<dbReference type="InterPro" id="IPR002934">
    <property type="entry name" value="Polymerase_NTP_transf_dom"/>
</dbReference>
<gene>
    <name evidence="2" type="ORF">FTO68_07620</name>
</gene>
<organism evidence="2 3">
    <name type="scientific">Methanocalculus taiwanensis</name>
    <dbReference type="NCBI Taxonomy" id="106207"/>
    <lineage>
        <taxon>Archaea</taxon>
        <taxon>Methanobacteriati</taxon>
        <taxon>Methanobacteriota</taxon>
        <taxon>Stenosarchaea group</taxon>
        <taxon>Methanomicrobia</taxon>
        <taxon>Methanomicrobiales</taxon>
        <taxon>Methanocalculaceae</taxon>
        <taxon>Methanocalculus</taxon>
    </lineage>
</organism>
<evidence type="ECO:0000313" key="3">
    <source>
        <dbReference type="Proteomes" id="UP001524383"/>
    </source>
</evidence>